<evidence type="ECO:0000313" key="17">
    <source>
        <dbReference type="EMBL" id="GMT18142.1"/>
    </source>
</evidence>
<dbReference type="GO" id="GO:0042276">
    <property type="term" value="P:error-prone translesion synthesis"/>
    <property type="evidence" value="ECO:0007669"/>
    <property type="project" value="TreeGrafter"/>
</dbReference>
<dbReference type="FunFam" id="3.40.1170.60:FF:000003">
    <property type="entry name" value="DNA polymerase eta"/>
    <property type="match status" value="1"/>
</dbReference>
<dbReference type="Proteomes" id="UP001432322">
    <property type="component" value="Unassembled WGS sequence"/>
</dbReference>
<feature type="non-terminal residue" evidence="17">
    <location>
        <position position="472"/>
    </location>
</feature>
<dbReference type="GO" id="GO:0003887">
    <property type="term" value="F:DNA-directed DNA polymerase activity"/>
    <property type="evidence" value="ECO:0007669"/>
    <property type="project" value="UniProtKB-EC"/>
</dbReference>
<dbReference type="PIRSF" id="PIRSF036603">
    <property type="entry name" value="DPol_eta"/>
    <property type="match status" value="1"/>
</dbReference>
<comment type="cofactor">
    <cofactor evidence="1">
        <name>Mn(2+)</name>
        <dbReference type="ChEBI" id="CHEBI:29035"/>
    </cofactor>
</comment>
<keyword evidence="9" id="KW-0227">DNA damage</keyword>
<dbReference type="GO" id="GO:0009411">
    <property type="term" value="P:response to UV"/>
    <property type="evidence" value="ECO:0007669"/>
    <property type="project" value="UniProtKB-ARBA"/>
</dbReference>
<evidence type="ECO:0000256" key="13">
    <source>
        <dbReference type="ARBA" id="ARBA00044975"/>
    </source>
</evidence>
<dbReference type="PANTHER" id="PTHR45873:SF1">
    <property type="entry name" value="DNA POLYMERASE ETA"/>
    <property type="match status" value="1"/>
</dbReference>
<evidence type="ECO:0000256" key="2">
    <source>
        <dbReference type="ARBA" id="ARBA00001946"/>
    </source>
</evidence>
<dbReference type="PROSITE" id="PS50173">
    <property type="entry name" value="UMUC"/>
    <property type="match status" value="1"/>
</dbReference>
<dbReference type="Gene3D" id="3.30.1490.100">
    <property type="entry name" value="DNA polymerase, Y-family, little finger domain"/>
    <property type="match status" value="1"/>
</dbReference>
<dbReference type="InterPro" id="IPR017961">
    <property type="entry name" value="DNA_pol_Y-fam_little_finger"/>
</dbReference>
<dbReference type="SUPFAM" id="SSF56672">
    <property type="entry name" value="DNA/RNA polymerases"/>
    <property type="match status" value="1"/>
</dbReference>
<organism evidence="17 18">
    <name type="scientific">Pristionchus fissidentatus</name>
    <dbReference type="NCBI Taxonomy" id="1538716"/>
    <lineage>
        <taxon>Eukaryota</taxon>
        <taxon>Metazoa</taxon>
        <taxon>Ecdysozoa</taxon>
        <taxon>Nematoda</taxon>
        <taxon>Chromadorea</taxon>
        <taxon>Rhabditida</taxon>
        <taxon>Rhabditina</taxon>
        <taxon>Diplogasteromorpha</taxon>
        <taxon>Diplogasteroidea</taxon>
        <taxon>Neodiplogasteridae</taxon>
        <taxon>Pristionchus</taxon>
    </lineage>
</organism>
<evidence type="ECO:0000256" key="10">
    <source>
        <dbReference type="ARBA" id="ARBA00022842"/>
    </source>
</evidence>
<keyword evidence="6" id="KW-0808">Transferase</keyword>
<evidence type="ECO:0000256" key="5">
    <source>
        <dbReference type="ARBA" id="ARBA00012417"/>
    </source>
</evidence>
<evidence type="ECO:0000256" key="15">
    <source>
        <dbReference type="SAM" id="MobiDB-lite"/>
    </source>
</evidence>
<dbReference type="GO" id="GO:0005634">
    <property type="term" value="C:nucleus"/>
    <property type="evidence" value="ECO:0007669"/>
    <property type="project" value="UniProtKB-SubCell"/>
</dbReference>
<evidence type="ECO:0000256" key="7">
    <source>
        <dbReference type="ARBA" id="ARBA00022695"/>
    </source>
</evidence>
<evidence type="ECO:0000313" key="18">
    <source>
        <dbReference type="Proteomes" id="UP001432322"/>
    </source>
</evidence>
<evidence type="ECO:0000256" key="9">
    <source>
        <dbReference type="ARBA" id="ARBA00022763"/>
    </source>
</evidence>
<evidence type="ECO:0000256" key="12">
    <source>
        <dbReference type="ARBA" id="ARBA00023242"/>
    </source>
</evidence>
<sequence length="472" mass="53252">MSRVIVLVDMDCFYAQVEQRDQPSLWEKPVGVLQYSANGQSGLIAVSYEARPFGVKRGMTAKQCKELCPEIEICLVPQGEYADKADIQKYRDASAEVFAVLGAVDGRVILERASVDEAFLDLTVYVESRVAGEDREETIKRLLDPSCLPTSFVVDGKEDEDVIDNDESVQEEEREMRKKEREEERKARRRRKRVEEFVEKCRYDDEFLKIALAVEFAERLRERVREKTQFYCSAGVGNNKMMAKLVCAVHKPRKQSFVPPGCARAVLRTTPISSIRGLGGKTGREIMESLGVTTMGEVQSLPPSTLSSAFPAQAEWLMRLARGEDDEAVKPRTTQTSIGVGKNFPGKLAISTVREARHWMEGLTKELGKRLADDKVKNRRMAQNIVVHLTTDVSTSRTVRVGAAEEKEERLLEKLWPVMLSLRKGPGDSMQPPIFNISLSAGRFLEGLPSKEKSIMGWMERRAKQLEAMQEK</sequence>
<dbReference type="SUPFAM" id="SSF100879">
    <property type="entry name" value="Lesion bypass DNA polymerase (Y-family), little finger domain"/>
    <property type="match status" value="1"/>
</dbReference>
<accession>A0AAV5VEK7</accession>
<comment type="subcellular location">
    <subcellularLocation>
        <location evidence="3">Nucleus</location>
    </subcellularLocation>
</comment>
<evidence type="ECO:0000256" key="8">
    <source>
        <dbReference type="ARBA" id="ARBA00022723"/>
    </source>
</evidence>
<dbReference type="AlphaFoldDB" id="A0AAV5VEK7"/>
<evidence type="ECO:0000256" key="4">
    <source>
        <dbReference type="ARBA" id="ARBA00010945"/>
    </source>
</evidence>
<keyword evidence="11" id="KW-0234">DNA repair</keyword>
<keyword evidence="8" id="KW-0479">Metal-binding</keyword>
<name>A0AAV5VEK7_9BILA</name>
<protein>
    <recommendedName>
        <fullName evidence="13">DNA polymerase eta</fullName>
        <ecNumber evidence="5">2.7.7.7</ecNumber>
    </recommendedName>
</protein>
<comment type="similarity">
    <text evidence="4">Belongs to the DNA polymerase type-Y family.</text>
</comment>
<dbReference type="GO" id="GO:0046872">
    <property type="term" value="F:metal ion binding"/>
    <property type="evidence" value="ECO:0007669"/>
    <property type="project" value="UniProtKB-KW"/>
</dbReference>
<proteinExistence type="inferred from homology"/>
<evidence type="ECO:0000256" key="11">
    <source>
        <dbReference type="ARBA" id="ARBA00023204"/>
    </source>
</evidence>
<keyword evidence="12" id="KW-0539">Nucleus</keyword>
<comment type="cofactor">
    <cofactor evidence="2">
        <name>Mg(2+)</name>
        <dbReference type="ChEBI" id="CHEBI:18420"/>
    </cofactor>
</comment>
<dbReference type="Gene3D" id="3.40.1170.60">
    <property type="match status" value="1"/>
</dbReference>
<dbReference type="InterPro" id="IPR052230">
    <property type="entry name" value="DNA_polymerase_eta"/>
</dbReference>
<dbReference type="InterPro" id="IPR043128">
    <property type="entry name" value="Rev_trsase/Diguanyl_cyclase"/>
</dbReference>
<dbReference type="GO" id="GO:0003684">
    <property type="term" value="F:damaged DNA binding"/>
    <property type="evidence" value="ECO:0007669"/>
    <property type="project" value="InterPro"/>
</dbReference>
<dbReference type="EC" id="2.7.7.7" evidence="5"/>
<keyword evidence="18" id="KW-1185">Reference proteome</keyword>
<dbReference type="Pfam" id="PF21704">
    <property type="entry name" value="POLH-Rev1_HhH"/>
    <property type="match status" value="1"/>
</dbReference>
<dbReference type="GO" id="GO:0005657">
    <property type="term" value="C:replication fork"/>
    <property type="evidence" value="ECO:0007669"/>
    <property type="project" value="TreeGrafter"/>
</dbReference>
<evidence type="ECO:0000256" key="6">
    <source>
        <dbReference type="ARBA" id="ARBA00022679"/>
    </source>
</evidence>
<dbReference type="Gene3D" id="1.10.150.20">
    <property type="entry name" value="5' to 3' exonuclease, C-terminal subdomain"/>
    <property type="match status" value="1"/>
</dbReference>
<keyword evidence="7" id="KW-0548">Nucleotidyltransferase</keyword>
<dbReference type="Gene3D" id="3.30.70.270">
    <property type="match status" value="1"/>
</dbReference>
<feature type="domain" description="UmuC" evidence="16">
    <location>
        <begin position="5"/>
        <end position="279"/>
    </location>
</feature>
<dbReference type="InterPro" id="IPR043502">
    <property type="entry name" value="DNA/RNA_pol_sf"/>
</dbReference>
<comment type="catalytic activity">
    <reaction evidence="14">
        <text>DNA(n) + a 2'-deoxyribonucleoside 5'-triphosphate = DNA(n+1) + diphosphate</text>
        <dbReference type="Rhea" id="RHEA:22508"/>
        <dbReference type="Rhea" id="RHEA-COMP:17339"/>
        <dbReference type="Rhea" id="RHEA-COMP:17340"/>
        <dbReference type="ChEBI" id="CHEBI:33019"/>
        <dbReference type="ChEBI" id="CHEBI:61560"/>
        <dbReference type="ChEBI" id="CHEBI:173112"/>
        <dbReference type="EC" id="2.7.7.7"/>
    </reaction>
</comment>
<dbReference type="GO" id="GO:0035861">
    <property type="term" value="C:site of double-strand break"/>
    <property type="evidence" value="ECO:0007669"/>
    <property type="project" value="TreeGrafter"/>
</dbReference>
<evidence type="ECO:0000256" key="14">
    <source>
        <dbReference type="ARBA" id="ARBA00049244"/>
    </source>
</evidence>
<feature type="compositionally biased region" description="Basic and acidic residues" evidence="15">
    <location>
        <begin position="174"/>
        <end position="186"/>
    </location>
</feature>
<feature type="region of interest" description="Disordered" evidence="15">
    <location>
        <begin position="164"/>
        <end position="186"/>
    </location>
</feature>
<evidence type="ECO:0000256" key="1">
    <source>
        <dbReference type="ARBA" id="ARBA00001936"/>
    </source>
</evidence>
<reference evidence="17" key="1">
    <citation type="submission" date="2023-10" db="EMBL/GenBank/DDBJ databases">
        <title>Genome assembly of Pristionchus species.</title>
        <authorList>
            <person name="Yoshida K."/>
            <person name="Sommer R.J."/>
        </authorList>
    </citation>
    <scope>NUCLEOTIDE SEQUENCE</scope>
    <source>
        <strain evidence="17">RS5133</strain>
    </source>
</reference>
<dbReference type="InterPro" id="IPR001126">
    <property type="entry name" value="UmuC"/>
</dbReference>
<dbReference type="EMBL" id="BTSY01000003">
    <property type="protein sequence ID" value="GMT18142.1"/>
    <property type="molecule type" value="Genomic_DNA"/>
</dbReference>
<dbReference type="FunFam" id="1.10.150.20:FF:000014">
    <property type="entry name" value="Polymerase (DNA directed), eta"/>
    <property type="match status" value="1"/>
</dbReference>
<comment type="caution">
    <text evidence="17">The sequence shown here is derived from an EMBL/GenBank/DDBJ whole genome shotgun (WGS) entry which is preliminary data.</text>
</comment>
<dbReference type="GO" id="GO:0006281">
    <property type="term" value="P:DNA repair"/>
    <property type="evidence" value="ECO:0007669"/>
    <property type="project" value="UniProtKB-KW"/>
</dbReference>
<dbReference type="Pfam" id="PF11799">
    <property type="entry name" value="IMS_C"/>
    <property type="match status" value="1"/>
</dbReference>
<dbReference type="PANTHER" id="PTHR45873">
    <property type="entry name" value="DNA POLYMERASE ETA"/>
    <property type="match status" value="1"/>
</dbReference>
<gene>
    <name evidence="17" type="ORF">PFISCL1PPCAC_9439</name>
</gene>
<dbReference type="InterPro" id="IPR036775">
    <property type="entry name" value="DNA_pol_Y-fam_lit_finger_sf"/>
</dbReference>
<dbReference type="Pfam" id="PF00817">
    <property type="entry name" value="IMS"/>
    <property type="match status" value="1"/>
</dbReference>
<evidence type="ECO:0000259" key="16">
    <source>
        <dbReference type="PROSITE" id="PS50173"/>
    </source>
</evidence>
<feature type="compositionally biased region" description="Acidic residues" evidence="15">
    <location>
        <begin position="164"/>
        <end position="173"/>
    </location>
</feature>
<keyword evidence="10" id="KW-0460">Magnesium</keyword>
<evidence type="ECO:0000256" key="3">
    <source>
        <dbReference type="ARBA" id="ARBA00004123"/>
    </source>
</evidence>